<protein>
    <submittedName>
        <fullName evidence="1">Uncharacterized protein</fullName>
    </submittedName>
</protein>
<evidence type="ECO:0000313" key="1">
    <source>
        <dbReference type="EMBL" id="KAK3075052.1"/>
    </source>
</evidence>
<dbReference type="Proteomes" id="UP001186974">
    <property type="component" value="Unassembled WGS sequence"/>
</dbReference>
<name>A0ACC3DHR3_9PEZI</name>
<dbReference type="EMBL" id="JAWDJW010004467">
    <property type="protein sequence ID" value="KAK3075052.1"/>
    <property type="molecule type" value="Genomic_DNA"/>
</dbReference>
<comment type="caution">
    <text evidence="1">The sequence shown here is derived from an EMBL/GenBank/DDBJ whole genome shotgun (WGS) entry which is preliminary data.</text>
</comment>
<keyword evidence="2" id="KW-1185">Reference proteome</keyword>
<accession>A0ACC3DHR3</accession>
<proteinExistence type="predicted"/>
<feature type="non-terminal residue" evidence="1">
    <location>
        <position position="298"/>
    </location>
</feature>
<evidence type="ECO:0000313" key="2">
    <source>
        <dbReference type="Proteomes" id="UP001186974"/>
    </source>
</evidence>
<organism evidence="1 2">
    <name type="scientific">Coniosporium uncinatum</name>
    <dbReference type="NCBI Taxonomy" id="93489"/>
    <lineage>
        <taxon>Eukaryota</taxon>
        <taxon>Fungi</taxon>
        <taxon>Dikarya</taxon>
        <taxon>Ascomycota</taxon>
        <taxon>Pezizomycotina</taxon>
        <taxon>Dothideomycetes</taxon>
        <taxon>Dothideomycetes incertae sedis</taxon>
        <taxon>Coniosporium</taxon>
    </lineage>
</organism>
<reference evidence="1" key="1">
    <citation type="submission" date="2024-09" db="EMBL/GenBank/DDBJ databases">
        <title>Black Yeasts Isolated from many extreme environments.</title>
        <authorList>
            <person name="Coleine C."/>
            <person name="Stajich J.E."/>
            <person name="Selbmann L."/>
        </authorList>
    </citation>
    <scope>NUCLEOTIDE SEQUENCE</scope>
    <source>
        <strain evidence="1">CCFEE 5737</strain>
    </source>
</reference>
<gene>
    <name evidence="1" type="ORF">LTS18_014116</name>
</gene>
<sequence>MSADPEIQLPPSPSDERNENPGINCSSPHLPESVDSEKEQSKWNGQGSEDDADSPFVYHYLTFATELPPPTSIYPPHPNAAPPPECPNLKPYEDPFTWSEKQKRLIIWISCIVTAATAFTAGSYSPGVEQYMDAWGVGHVAALVGITVFTCGFGIAPMILAPFSEINGRKPVFLATGALFVFCQLMCAITRSYGGMLAARFFVGVGGSTFSTMVGGVVSDIYQAKDRNTPMTLFSAGALIGTGLGPLVCGFVAQHTTWRWIFYLQTIMDGSLMVIIFFVFKETRGSILLSRKAKTLNK</sequence>